<evidence type="ECO:0000313" key="2">
    <source>
        <dbReference type="EMBL" id="MFC7581555.1"/>
    </source>
</evidence>
<dbReference type="InterPro" id="IPR032466">
    <property type="entry name" value="Metal_Hydrolase"/>
</dbReference>
<dbReference type="Gene3D" id="3.10.310.70">
    <property type="match status" value="1"/>
</dbReference>
<reference evidence="3" key="1">
    <citation type="journal article" date="2019" name="Int. J. Syst. Evol. Microbiol.">
        <title>The Global Catalogue of Microorganisms (GCM) 10K type strain sequencing project: providing services to taxonomists for standard genome sequencing and annotation.</title>
        <authorList>
            <consortium name="The Broad Institute Genomics Platform"/>
            <consortium name="The Broad Institute Genome Sequencing Center for Infectious Disease"/>
            <person name="Wu L."/>
            <person name="Ma J."/>
        </authorList>
    </citation>
    <scope>NUCLEOTIDE SEQUENCE [LARGE SCALE GENOMIC DNA]</scope>
    <source>
        <strain evidence="3">CCUG 56698</strain>
    </source>
</reference>
<organism evidence="2 3">
    <name type="scientific">Schaalia naturae</name>
    <dbReference type="NCBI Taxonomy" id="635203"/>
    <lineage>
        <taxon>Bacteria</taxon>
        <taxon>Bacillati</taxon>
        <taxon>Actinomycetota</taxon>
        <taxon>Actinomycetes</taxon>
        <taxon>Actinomycetales</taxon>
        <taxon>Actinomycetaceae</taxon>
        <taxon>Schaalia</taxon>
    </lineage>
</organism>
<dbReference type="RefSeq" id="WP_380974968.1">
    <property type="nucleotide sequence ID" value="NZ_JBHTEF010000001.1"/>
</dbReference>
<sequence length="527" mass="55041">MADLLIRDARIVRFGPLGPPARPVPVGEPVDLLIRRGRVAAVGRGLDPGGARILQAEGAHAIPGLWDAHAHLDLEAARAARLDLSPAAGPEDVLVRVRAAAEAVAAGSAPYASVQGFGFRLSQWPRTPTVGELDEVSGGVPVVLVSGDVHSGWLNTAALRILGLRGVTGPMSEEPWFAALNRLDRIPGTAAMRRLGYRRVMAAMRERGVCGVVDMARQTAPGEWPLRAGQGDVPLPRIRAAVYGDQWEEWSRAGMRTGAALPGSPRDEGGEPLLVQGPLKIIADGSMGTMTAHLRDPYPAALGRPPGREHGVASIGREELTDLMRQAAAAGFETAVHAIGDAAVEDAVAAFEASGARGRIEHAQLLPSGSRVERSLLARIARAGVEVSVQPAHLLDDWSAVGRIWPGASPRCYAFADMVSAGIGLHLGSDAPVAPLDPWLAMAVAVSRRMPDGAVWSPGQRMTAEQALAASVDGQGPVGAGSRGDIVLVDRDPVHGPEGDLPDGAAGWLRATRVLATVVAGRDTVLS</sequence>
<keyword evidence="2" id="KW-0378">Hydrolase</keyword>
<dbReference type="EMBL" id="JBHTEF010000001">
    <property type="protein sequence ID" value="MFC7581555.1"/>
    <property type="molecule type" value="Genomic_DNA"/>
</dbReference>
<keyword evidence="3" id="KW-1185">Reference proteome</keyword>
<dbReference type="InterPro" id="IPR013108">
    <property type="entry name" value="Amidohydro_3"/>
</dbReference>
<dbReference type="PANTHER" id="PTHR22642:SF2">
    <property type="entry name" value="PROTEIN LONG AFTER FAR-RED 3"/>
    <property type="match status" value="1"/>
</dbReference>
<dbReference type="SUPFAM" id="SSF51338">
    <property type="entry name" value="Composite domain of metallo-dependent hydrolases"/>
    <property type="match status" value="1"/>
</dbReference>
<dbReference type="Proteomes" id="UP001596527">
    <property type="component" value="Unassembled WGS sequence"/>
</dbReference>
<dbReference type="Pfam" id="PF07969">
    <property type="entry name" value="Amidohydro_3"/>
    <property type="match status" value="1"/>
</dbReference>
<gene>
    <name evidence="2" type="ORF">ACFQWG_10150</name>
</gene>
<dbReference type="Gene3D" id="2.30.40.10">
    <property type="entry name" value="Urease, subunit C, domain 1"/>
    <property type="match status" value="1"/>
</dbReference>
<comment type="caution">
    <text evidence="2">The sequence shown here is derived from an EMBL/GenBank/DDBJ whole genome shotgun (WGS) entry which is preliminary data.</text>
</comment>
<dbReference type="SUPFAM" id="SSF51556">
    <property type="entry name" value="Metallo-dependent hydrolases"/>
    <property type="match status" value="1"/>
</dbReference>
<dbReference type="PANTHER" id="PTHR22642">
    <property type="entry name" value="IMIDAZOLONEPROPIONASE"/>
    <property type="match status" value="1"/>
</dbReference>
<dbReference type="InterPro" id="IPR011059">
    <property type="entry name" value="Metal-dep_hydrolase_composite"/>
</dbReference>
<feature type="domain" description="Amidohydrolase 3" evidence="1">
    <location>
        <begin position="56"/>
        <end position="522"/>
    </location>
</feature>
<dbReference type="GO" id="GO:0016787">
    <property type="term" value="F:hydrolase activity"/>
    <property type="evidence" value="ECO:0007669"/>
    <property type="project" value="UniProtKB-KW"/>
</dbReference>
<accession>A0ABW2SNU6</accession>
<name>A0ABW2SNU6_9ACTO</name>
<proteinExistence type="predicted"/>
<protein>
    <submittedName>
        <fullName evidence="2">Amidohydrolase</fullName>
        <ecNumber evidence="2">3.5.-.-</ecNumber>
    </submittedName>
</protein>
<dbReference type="Gene3D" id="3.20.20.140">
    <property type="entry name" value="Metal-dependent hydrolases"/>
    <property type="match status" value="1"/>
</dbReference>
<evidence type="ECO:0000313" key="3">
    <source>
        <dbReference type="Proteomes" id="UP001596527"/>
    </source>
</evidence>
<dbReference type="EC" id="3.5.-.-" evidence="2"/>
<evidence type="ECO:0000259" key="1">
    <source>
        <dbReference type="Pfam" id="PF07969"/>
    </source>
</evidence>